<dbReference type="Proteomes" id="UP000008136">
    <property type="component" value="Chromosome"/>
</dbReference>
<keyword evidence="3" id="KW-1185">Reference proteome</keyword>
<evidence type="ECO:0000256" key="1">
    <source>
        <dbReference type="PIRNR" id="PIRNR005295"/>
    </source>
</evidence>
<dbReference type="InterPro" id="IPR032466">
    <property type="entry name" value="Metal_Hydrolase"/>
</dbReference>
<dbReference type="GO" id="GO:0046872">
    <property type="term" value="F:metal ion binding"/>
    <property type="evidence" value="ECO:0007669"/>
    <property type="project" value="UniProtKB-KW"/>
</dbReference>
<sequence length="249" mass="27948">MDCFDTHTHSEGKGIHELRAMVEKGIKRVVSCAYYPVEPSGPSTLIDLFRKLTTFEMERGRKAGMVIYAAIGIHPRCIPPGYDKVLEYLEENPSTAFGEIGLETASSAEVEVLEKQLELAKKLDVPCIVHTPRKNKEVVTDKVLEVLQKVGMPEDLVVVDHANVKTAGKILKNGYWAGLTVQPGKLSKEEVKFIVDEYGSERFLLNSDTGFSDEELFAVSDTVEFLQQHFSRQDVEKLAFKNAEKFLRL</sequence>
<dbReference type="GO" id="GO:0016788">
    <property type="term" value="F:hydrolase activity, acting on ester bonds"/>
    <property type="evidence" value="ECO:0007669"/>
    <property type="project" value="UniProtKB-UniRule"/>
</dbReference>
<dbReference type="HOGENOM" id="CLU_061552_1_0_2"/>
<proteinExistence type="inferred from homology"/>
<keyword evidence="1" id="KW-0378">Hydrolase</keyword>
<gene>
    <name evidence="2" type="ordered locus">Arcve_0088</name>
</gene>
<dbReference type="SUPFAM" id="SSF51556">
    <property type="entry name" value="Metallo-dependent hydrolases"/>
    <property type="match status" value="1"/>
</dbReference>
<dbReference type="AlphaFoldDB" id="F2KMV5"/>
<evidence type="ECO:0000313" key="2">
    <source>
        <dbReference type="EMBL" id="AEA46129.1"/>
    </source>
</evidence>
<dbReference type="Pfam" id="PF01026">
    <property type="entry name" value="TatD_DNase"/>
    <property type="match status" value="1"/>
</dbReference>
<dbReference type="RefSeq" id="WP_013682805.1">
    <property type="nucleotide sequence ID" value="NC_015320.1"/>
</dbReference>
<dbReference type="EMBL" id="CP002588">
    <property type="protein sequence ID" value="AEA46129.1"/>
    <property type="molecule type" value="Genomic_DNA"/>
</dbReference>
<protein>
    <submittedName>
        <fullName evidence="2">TatD-related deoxyribonuclease</fullName>
    </submittedName>
</protein>
<dbReference type="KEGG" id="ave:Arcve_0088"/>
<dbReference type="Gene3D" id="3.20.20.140">
    <property type="entry name" value="Metal-dependent hydrolases"/>
    <property type="match status" value="1"/>
</dbReference>
<reference evidence="2 3" key="1">
    <citation type="submission" date="2011-03" db="EMBL/GenBank/DDBJ databases">
        <title>The complete genome of Archaeoglobus veneficus SNP6.</title>
        <authorList>
            <consortium name="US DOE Joint Genome Institute (JGI-PGF)"/>
            <person name="Lucas S."/>
            <person name="Copeland A."/>
            <person name="Lapidus A."/>
            <person name="Bruce D."/>
            <person name="Goodwin L."/>
            <person name="Pitluck S."/>
            <person name="Kyrpides N."/>
            <person name="Mavromatis K."/>
            <person name="Pagani I."/>
            <person name="Ivanova N."/>
            <person name="Mikhailova N."/>
            <person name="Lu M."/>
            <person name="Detter J.C."/>
            <person name="Tapia R."/>
            <person name="Han C."/>
            <person name="Land M."/>
            <person name="Hauser L."/>
            <person name="Markowitz V."/>
            <person name="Cheng J.-F."/>
            <person name="Hugenholtz P."/>
            <person name="Woyke T."/>
            <person name="Wu D."/>
            <person name="Spring S."/>
            <person name="Brambilla E."/>
            <person name="Klenk H.-P."/>
            <person name="Eisen J.A."/>
        </authorList>
    </citation>
    <scope>NUCLEOTIDE SEQUENCE [LARGE SCALE GENOMIC DNA]</scope>
    <source>
        <strain evidence="3">SNP6</strain>
    </source>
</reference>
<name>F2KMV5_ARCVS</name>
<comment type="similarity">
    <text evidence="1">Belongs to the metallo-dependent hydrolases superfamily.</text>
</comment>
<keyword evidence="1" id="KW-0479">Metal-binding</keyword>
<dbReference type="PIRSF" id="PIRSF005295">
    <property type="entry name" value="UCP005295_TatD"/>
    <property type="match status" value="1"/>
</dbReference>
<organism evidence="2 3">
    <name type="scientific">Archaeoglobus veneficus (strain DSM 11195 / SNP6)</name>
    <dbReference type="NCBI Taxonomy" id="693661"/>
    <lineage>
        <taxon>Archaea</taxon>
        <taxon>Methanobacteriati</taxon>
        <taxon>Methanobacteriota</taxon>
        <taxon>Archaeoglobi</taxon>
        <taxon>Archaeoglobales</taxon>
        <taxon>Archaeoglobaceae</taxon>
        <taxon>Archaeoglobus</taxon>
    </lineage>
</organism>
<dbReference type="PANTHER" id="PTHR42658">
    <property type="entry name" value="HYDROLASE TATD"/>
    <property type="match status" value="1"/>
</dbReference>
<dbReference type="OrthoDB" id="359310at2157"/>
<dbReference type="InterPro" id="IPR001130">
    <property type="entry name" value="TatD-like"/>
</dbReference>
<accession>F2KMV5</accession>
<dbReference type="InterPro" id="IPR012022">
    <property type="entry name" value="UCP005295"/>
</dbReference>
<dbReference type="GeneID" id="10393180"/>
<evidence type="ECO:0000313" key="3">
    <source>
        <dbReference type="Proteomes" id="UP000008136"/>
    </source>
</evidence>
<dbReference type="eggNOG" id="arCOG00892">
    <property type="taxonomic scope" value="Archaea"/>
</dbReference>
<dbReference type="STRING" id="693661.Arcve_0088"/>
<dbReference type="PANTHER" id="PTHR42658:SF1">
    <property type="entry name" value="HYDROLASE TATD"/>
    <property type="match status" value="1"/>
</dbReference>